<protein>
    <submittedName>
        <fullName evidence="2">Uncharacterized protein</fullName>
    </submittedName>
</protein>
<organism evidence="2 3">
    <name type="scientific">Psychrosphaera haliotis</name>
    <dbReference type="NCBI Taxonomy" id="555083"/>
    <lineage>
        <taxon>Bacteria</taxon>
        <taxon>Pseudomonadati</taxon>
        <taxon>Pseudomonadota</taxon>
        <taxon>Gammaproteobacteria</taxon>
        <taxon>Alteromonadales</taxon>
        <taxon>Pseudoalteromonadaceae</taxon>
        <taxon>Psychrosphaera</taxon>
    </lineage>
</organism>
<comment type="caution">
    <text evidence="2">The sequence shown here is derived from an EMBL/GenBank/DDBJ whole genome shotgun (WGS) entry which is preliminary data.</text>
</comment>
<proteinExistence type="predicted"/>
<dbReference type="Proteomes" id="UP000439994">
    <property type="component" value="Unassembled WGS sequence"/>
</dbReference>
<sequence length="84" mass="9065">MESLNKNQLALLTCVIALSFSETAQASATALSPSSPGTPYSQLSNKVMAISNERIDKQLNQEINKVNDVMATRVLAKIGDFSSY</sequence>
<dbReference type="EMBL" id="WOCD01000003">
    <property type="protein sequence ID" value="MUH72820.1"/>
    <property type="molecule type" value="Genomic_DNA"/>
</dbReference>
<keyword evidence="1" id="KW-0732">Signal</keyword>
<accession>A0A6N8FCU4</accession>
<keyword evidence="3" id="KW-1185">Reference proteome</keyword>
<name>A0A6N8FCU4_9GAMM</name>
<dbReference type="RefSeq" id="WP_155695969.1">
    <property type="nucleotide sequence ID" value="NZ_WOCD01000003.1"/>
</dbReference>
<reference evidence="2 3" key="1">
    <citation type="submission" date="2019-11" db="EMBL/GenBank/DDBJ databases">
        <title>P. haliotis isolates from Z. marina roots.</title>
        <authorList>
            <person name="Cohen M."/>
            <person name="Jospin G."/>
            <person name="Eisen J.A."/>
            <person name="Coil D.A."/>
        </authorList>
    </citation>
    <scope>NUCLEOTIDE SEQUENCE [LARGE SCALE GENOMIC DNA]</scope>
    <source>
        <strain evidence="2 3">UCD-MCMsp1aY</strain>
    </source>
</reference>
<feature type="signal peptide" evidence="1">
    <location>
        <begin position="1"/>
        <end position="26"/>
    </location>
</feature>
<evidence type="ECO:0000256" key="1">
    <source>
        <dbReference type="SAM" id="SignalP"/>
    </source>
</evidence>
<feature type="chain" id="PRO_5026657507" evidence="1">
    <location>
        <begin position="27"/>
        <end position="84"/>
    </location>
</feature>
<dbReference type="AlphaFoldDB" id="A0A6N8FCU4"/>
<evidence type="ECO:0000313" key="2">
    <source>
        <dbReference type="EMBL" id="MUH72820.1"/>
    </source>
</evidence>
<evidence type="ECO:0000313" key="3">
    <source>
        <dbReference type="Proteomes" id="UP000439994"/>
    </source>
</evidence>
<gene>
    <name evidence="2" type="ORF">GNP35_10135</name>
</gene>